<feature type="domain" description="Transposase IS701-like DDE" evidence="1">
    <location>
        <begin position="17"/>
        <end position="140"/>
    </location>
</feature>
<keyword evidence="3" id="KW-1185">Reference proteome</keyword>
<evidence type="ECO:0000313" key="3">
    <source>
        <dbReference type="Proteomes" id="UP000516052"/>
    </source>
</evidence>
<sequence>MNTLVQEDAAREMCAAVFGALPRRDQRRRAEEYVRGLLSTPGRKSFRSIAQHTGGDSAAEQRLHHLVTGSTWDWRPVRAALVEWLAATHPLAAWVVQPMPLPRSGERPCGTPRCRQSFGVWFVSPDVVTPVAWRLYLPDDDIVPDEPYEDGVTAAVLEALGSADTPRRPVVLDVHGVDAPDALTRLPLAPFPAIARTQPSAPLRMADPALPGYGAGPRPARDTLAAVTSLRRPVEWHDGSPAPAVSLAAAVPVTTAARRPALLLGEWTDPRRPPAHLWVTNMRLPAPVLLRLTKHADRVGRTAVTRARQTGLKDFAGRSLTGWHRHLTLASVACAVAALPPCGT</sequence>
<gene>
    <name evidence="2" type="ORF">IAG44_34480</name>
</gene>
<dbReference type="KEGG" id="sroi:IAG44_34480"/>
<accession>A0A7H0IMP9</accession>
<proteinExistence type="predicted"/>
<name>A0A7H0IMP9_9ACTN</name>
<reference evidence="2 3" key="1">
    <citation type="submission" date="2020-08" db="EMBL/GenBank/DDBJ databases">
        <title>A novel species.</title>
        <authorList>
            <person name="Gao J."/>
        </authorList>
    </citation>
    <scope>NUCLEOTIDE SEQUENCE [LARGE SCALE GENOMIC DNA]</scope>
    <source>
        <strain evidence="2 3">CRXT-G-22</strain>
    </source>
</reference>
<dbReference type="AlphaFoldDB" id="A0A7H0IMP9"/>
<protein>
    <submittedName>
        <fullName evidence="2">Transposase</fullName>
    </submittedName>
</protein>
<dbReference type="RefSeq" id="WP_187750991.1">
    <property type="nucleotide sequence ID" value="NZ_CP060828.1"/>
</dbReference>
<organism evidence="2 3">
    <name type="scientific">Streptomyces roseirectus</name>
    <dbReference type="NCBI Taxonomy" id="2768066"/>
    <lineage>
        <taxon>Bacteria</taxon>
        <taxon>Bacillati</taxon>
        <taxon>Actinomycetota</taxon>
        <taxon>Actinomycetes</taxon>
        <taxon>Kitasatosporales</taxon>
        <taxon>Streptomycetaceae</taxon>
        <taxon>Streptomyces</taxon>
    </lineage>
</organism>
<evidence type="ECO:0000313" key="2">
    <source>
        <dbReference type="EMBL" id="QNP74065.1"/>
    </source>
</evidence>
<dbReference type="EMBL" id="CP060828">
    <property type="protein sequence ID" value="QNP74065.1"/>
    <property type="molecule type" value="Genomic_DNA"/>
</dbReference>
<dbReference type="PANTHER" id="PTHR33627:SF1">
    <property type="entry name" value="TRANSPOSASE"/>
    <property type="match status" value="1"/>
</dbReference>
<dbReference type="InterPro" id="IPR038721">
    <property type="entry name" value="IS701-like_DDE_dom"/>
</dbReference>
<dbReference type="PANTHER" id="PTHR33627">
    <property type="entry name" value="TRANSPOSASE"/>
    <property type="match status" value="1"/>
</dbReference>
<dbReference type="Proteomes" id="UP000516052">
    <property type="component" value="Chromosome"/>
</dbReference>
<dbReference type="InterPro" id="IPR039365">
    <property type="entry name" value="IS701-like"/>
</dbReference>
<dbReference type="Pfam" id="PF13546">
    <property type="entry name" value="DDE_5"/>
    <property type="match status" value="1"/>
</dbReference>
<evidence type="ECO:0000259" key="1">
    <source>
        <dbReference type="Pfam" id="PF13546"/>
    </source>
</evidence>